<sequence>MPRLAPSIFRRAGRISPHLVDAASVLQDHRVSADRAAMDPQTHATEDLVARLVARRGAGEPLQYVLGTQPFGDLDILCEKGVLIPRPETEAWASMLGDLMLALFHHDSAEGKGERLRVLDLCSGTGCIGLSLYNHAMALARHRPPLRLFGFDVEARAVRLARKNMLHNFGGRHPLLPHHNGVPDADADAVESAITFRQADVFTDEWMQYLDNAKAPRYGDGDEQDQSRRIDILVSNPPYISQRGFEVDTGRNVRNYEPKIALVPPRPSSLPPQAVDGTCAPEDIFYTRLLDIADVLRPRIAAFEVGDMRQAIRVVEMATARTRPKHRLNVDQHSEKEGNEQMASRWDVLEIWRDWPYCQPSDTEDDVVRVCNREVPLRGSGHGRVVFLVEGQMLRNRFTNLGFRRQFYADS</sequence>
<accession>A0A439D2P7</accession>
<comment type="caution">
    <text evidence="1">The sequence shown here is derived from an EMBL/GenBank/DDBJ whole genome shotgun (WGS) entry which is preliminary data.</text>
</comment>
<protein>
    <recommendedName>
        <fullName evidence="3">S-adenosyl-L-methionine-dependent methyltransferase</fullName>
    </recommendedName>
</protein>
<keyword evidence="2" id="KW-1185">Reference proteome</keyword>
<proteinExistence type="predicted"/>
<dbReference type="InterPro" id="IPR029063">
    <property type="entry name" value="SAM-dependent_MTases_sf"/>
</dbReference>
<dbReference type="GO" id="GO:0008168">
    <property type="term" value="F:methyltransferase activity"/>
    <property type="evidence" value="ECO:0007669"/>
    <property type="project" value="InterPro"/>
</dbReference>
<dbReference type="GO" id="GO:0032259">
    <property type="term" value="P:methylation"/>
    <property type="evidence" value="ECO:0007669"/>
    <property type="project" value="InterPro"/>
</dbReference>
<dbReference type="GO" id="GO:0005739">
    <property type="term" value="C:mitochondrion"/>
    <property type="evidence" value="ECO:0007669"/>
    <property type="project" value="TreeGrafter"/>
</dbReference>
<reference evidence="1 2" key="1">
    <citation type="submission" date="2018-12" db="EMBL/GenBank/DDBJ databases">
        <title>Draft genome sequence of Xylaria grammica IHI A82.</title>
        <authorList>
            <person name="Buettner E."/>
            <person name="Kellner H."/>
        </authorList>
    </citation>
    <scope>NUCLEOTIDE SEQUENCE [LARGE SCALE GENOMIC DNA]</scope>
    <source>
        <strain evidence="1 2">IHI A82</strain>
    </source>
</reference>
<dbReference type="PANTHER" id="PTHR18895">
    <property type="entry name" value="HEMK METHYLTRANSFERASE"/>
    <property type="match status" value="1"/>
</dbReference>
<dbReference type="EMBL" id="RYZI01000187">
    <property type="protein sequence ID" value="RWA08710.1"/>
    <property type="molecule type" value="Genomic_DNA"/>
</dbReference>
<evidence type="ECO:0008006" key="3">
    <source>
        <dbReference type="Google" id="ProtNLM"/>
    </source>
</evidence>
<dbReference type="Proteomes" id="UP000286045">
    <property type="component" value="Unassembled WGS sequence"/>
</dbReference>
<dbReference type="GO" id="GO:0003676">
    <property type="term" value="F:nucleic acid binding"/>
    <property type="evidence" value="ECO:0007669"/>
    <property type="project" value="InterPro"/>
</dbReference>
<evidence type="ECO:0000313" key="2">
    <source>
        <dbReference type="Proteomes" id="UP000286045"/>
    </source>
</evidence>
<gene>
    <name evidence="1" type="ORF">EKO27_g6408</name>
</gene>
<dbReference type="InterPro" id="IPR002052">
    <property type="entry name" value="DNA_methylase_N6_adenine_CS"/>
</dbReference>
<dbReference type="PANTHER" id="PTHR18895:SF74">
    <property type="entry name" value="MTRF1L RELEASE FACTOR GLUTAMINE METHYLTRANSFERASE"/>
    <property type="match status" value="1"/>
</dbReference>
<dbReference type="SUPFAM" id="SSF53335">
    <property type="entry name" value="S-adenosyl-L-methionine-dependent methyltransferases"/>
    <property type="match status" value="1"/>
</dbReference>
<dbReference type="Gene3D" id="1.10.8.10">
    <property type="entry name" value="DNA helicase RuvA subunit, C-terminal domain"/>
    <property type="match status" value="1"/>
</dbReference>
<name>A0A439D2P7_9PEZI</name>
<dbReference type="PROSITE" id="PS00092">
    <property type="entry name" value="N6_MTASE"/>
    <property type="match status" value="1"/>
</dbReference>
<evidence type="ECO:0000313" key="1">
    <source>
        <dbReference type="EMBL" id="RWA08710.1"/>
    </source>
</evidence>
<dbReference type="STRING" id="363999.A0A439D2P7"/>
<dbReference type="AlphaFoldDB" id="A0A439D2P7"/>
<dbReference type="InterPro" id="IPR050320">
    <property type="entry name" value="N5-glutamine_MTase"/>
</dbReference>
<dbReference type="Gene3D" id="3.40.50.150">
    <property type="entry name" value="Vaccinia Virus protein VP39"/>
    <property type="match status" value="1"/>
</dbReference>
<organism evidence="1 2">
    <name type="scientific">Xylaria grammica</name>
    <dbReference type="NCBI Taxonomy" id="363999"/>
    <lineage>
        <taxon>Eukaryota</taxon>
        <taxon>Fungi</taxon>
        <taxon>Dikarya</taxon>
        <taxon>Ascomycota</taxon>
        <taxon>Pezizomycotina</taxon>
        <taxon>Sordariomycetes</taxon>
        <taxon>Xylariomycetidae</taxon>
        <taxon>Xylariales</taxon>
        <taxon>Xylariaceae</taxon>
        <taxon>Xylaria</taxon>
    </lineage>
</organism>